<proteinExistence type="inferred from homology"/>
<keyword evidence="7" id="KW-1185">Reference proteome</keyword>
<sequence>MNTASQARSTEPRAVDKRGDRVQEMFAQIAPRYDLMNHLLSLGIDISWRKQVLRRLRLNQDLPILDCCTGTGDLALMLAQKMEGRVKVYGTDFCAPMLKLASQKHQAKHAKLPLEFIEADSQQLPFDDSMFQAVTVAFGLRNVQDTDRGIQEMIRVCAPGGQVAVLEFSQPTLPGFKQVYQAYFRHVLPRIGQAFAKNNQDAYDYLPNSVLEFPSGQALADRMEHAGLKNVTIRPLTCGVASLYIGDR</sequence>
<comment type="function">
    <text evidence="5">Methyltransferase required for the conversion of demethylmenaquinol (DMKH2) to menaquinol (MKH2).</text>
</comment>
<dbReference type="EMBL" id="CP036298">
    <property type="protein sequence ID" value="QDV22600.1"/>
    <property type="molecule type" value="Genomic_DNA"/>
</dbReference>
<evidence type="ECO:0000256" key="5">
    <source>
        <dbReference type="HAMAP-Rule" id="MF_01813"/>
    </source>
</evidence>
<dbReference type="EC" id="2.1.1.163" evidence="5"/>
<feature type="binding site" evidence="5">
    <location>
        <begin position="120"/>
        <end position="121"/>
    </location>
    <ligand>
        <name>S-adenosyl-L-methionine</name>
        <dbReference type="ChEBI" id="CHEBI:59789"/>
    </ligand>
</feature>
<evidence type="ECO:0000256" key="2">
    <source>
        <dbReference type="ARBA" id="ARBA00022603"/>
    </source>
</evidence>
<dbReference type="GO" id="GO:0009234">
    <property type="term" value="P:menaquinone biosynthetic process"/>
    <property type="evidence" value="ECO:0007669"/>
    <property type="project" value="UniProtKB-UniRule"/>
</dbReference>
<dbReference type="SUPFAM" id="SSF53335">
    <property type="entry name" value="S-adenosyl-L-methionine-dependent methyltransferases"/>
    <property type="match status" value="1"/>
</dbReference>
<comment type="pathway">
    <text evidence="5">Quinol/quinone metabolism; menaquinone biosynthesis; menaquinol from 1,4-dihydroxy-2-naphthoate: step 2/2.</text>
</comment>
<dbReference type="InterPro" id="IPR023576">
    <property type="entry name" value="UbiE/COQ5_MeTrFase_CS"/>
</dbReference>
<evidence type="ECO:0000256" key="1">
    <source>
        <dbReference type="ARBA" id="ARBA00022428"/>
    </source>
</evidence>
<feature type="binding site" evidence="5">
    <location>
        <position position="71"/>
    </location>
    <ligand>
        <name>S-adenosyl-L-methionine</name>
        <dbReference type="ChEBI" id="CHEBI:59789"/>
    </ligand>
</feature>
<dbReference type="Gene3D" id="3.40.50.150">
    <property type="entry name" value="Vaccinia Virus protein VP39"/>
    <property type="match status" value="1"/>
</dbReference>
<dbReference type="CDD" id="cd02440">
    <property type="entry name" value="AdoMet_MTases"/>
    <property type="match status" value="1"/>
</dbReference>
<evidence type="ECO:0000313" key="7">
    <source>
        <dbReference type="Proteomes" id="UP000318017"/>
    </source>
</evidence>
<dbReference type="PROSITE" id="PS01183">
    <property type="entry name" value="UBIE_1"/>
    <property type="match status" value="1"/>
</dbReference>
<feature type="binding site" evidence="5">
    <location>
        <position position="92"/>
    </location>
    <ligand>
        <name>S-adenosyl-L-methionine</name>
        <dbReference type="ChEBI" id="CHEBI:59789"/>
    </ligand>
</feature>
<evidence type="ECO:0000313" key="6">
    <source>
        <dbReference type="EMBL" id="QDV22600.1"/>
    </source>
</evidence>
<organism evidence="6 7">
    <name type="scientific">Aureliella helgolandensis</name>
    <dbReference type="NCBI Taxonomy" id="2527968"/>
    <lineage>
        <taxon>Bacteria</taxon>
        <taxon>Pseudomonadati</taxon>
        <taxon>Planctomycetota</taxon>
        <taxon>Planctomycetia</taxon>
        <taxon>Pirellulales</taxon>
        <taxon>Pirellulaceae</taxon>
        <taxon>Aureliella</taxon>
    </lineage>
</organism>
<gene>
    <name evidence="6" type="primary">ubiE_2</name>
    <name evidence="5" type="synonym">menG</name>
    <name evidence="6" type="ORF">Q31a_08860</name>
</gene>
<keyword evidence="4 5" id="KW-0949">S-adenosyl-L-methionine</keyword>
<keyword evidence="3 5" id="KW-0808">Transferase</keyword>
<comment type="catalytic activity">
    <reaction evidence="5">
        <text>a 2-demethylmenaquinol + S-adenosyl-L-methionine = a menaquinol + S-adenosyl-L-homocysteine + H(+)</text>
        <dbReference type="Rhea" id="RHEA:42640"/>
        <dbReference type="Rhea" id="RHEA-COMP:9539"/>
        <dbReference type="Rhea" id="RHEA-COMP:9563"/>
        <dbReference type="ChEBI" id="CHEBI:15378"/>
        <dbReference type="ChEBI" id="CHEBI:18151"/>
        <dbReference type="ChEBI" id="CHEBI:55437"/>
        <dbReference type="ChEBI" id="CHEBI:57856"/>
        <dbReference type="ChEBI" id="CHEBI:59789"/>
        <dbReference type="EC" id="2.1.1.163"/>
    </reaction>
</comment>
<comment type="caution">
    <text evidence="5">Lacks conserved residue(s) required for the propagation of feature annotation.</text>
</comment>
<dbReference type="NCBIfam" id="TIGR01934">
    <property type="entry name" value="MenG_MenH_UbiE"/>
    <property type="match status" value="1"/>
</dbReference>
<dbReference type="NCBIfam" id="NF001244">
    <property type="entry name" value="PRK00216.1-5"/>
    <property type="match status" value="1"/>
</dbReference>
<dbReference type="KEGG" id="ahel:Q31a_08860"/>
<dbReference type="Proteomes" id="UP000318017">
    <property type="component" value="Chromosome"/>
</dbReference>
<keyword evidence="2 5" id="KW-0489">Methyltransferase</keyword>
<name>A0A518G213_9BACT</name>
<dbReference type="OrthoDB" id="9808140at2"/>
<dbReference type="InterPro" id="IPR004033">
    <property type="entry name" value="UbiE/COQ5_MeTrFase"/>
</dbReference>
<dbReference type="RefSeq" id="WP_145074345.1">
    <property type="nucleotide sequence ID" value="NZ_CP036298.1"/>
</dbReference>
<dbReference type="PANTHER" id="PTHR43591">
    <property type="entry name" value="METHYLTRANSFERASE"/>
    <property type="match status" value="1"/>
</dbReference>
<accession>A0A518G213</accession>
<dbReference type="UniPathway" id="UPA00079">
    <property type="reaction ID" value="UER00169"/>
</dbReference>
<dbReference type="GO" id="GO:0032259">
    <property type="term" value="P:methylation"/>
    <property type="evidence" value="ECO:0007669"/>
    <property type="project" value="UniProtKB-KW"/>
</dbReference>
<comment type="similarity">
    <text evidence="5">Belongs to the class I-like SAM-binding methyltransferase superfamily. MenG/UbiE family.</text>
</comment>
<dbReference type="HAMAP" id="MF_01813">
    <property type="entry name" value="MenG_UbiE_methyltr"/>
    <property type="match status" value="1"/>
</dbReference>
<evidence type="ECO:0000256" key="4">
    <source>
        <dbReference type="ARBA" id="ARBA00022691"/>
    </source>
</evidence>
<evidence type="ECO:0000256" key="3">
    <source>
        <dbReference type="ARBA" id="ARBA00022679"/>
    </source>
</evidence>
<keyword evidence="1 5" id="KW-0474">Menaquinone biosynthesis</keyword>
<dbReference type="Pfam" id="PF01209">
    <property type="entry name" value="Ubie_methyltran"/>
    <property type="match status" value="1"/>
</dbReference>
<protein>
    <recommendedName>
        <fullName evidence="5">Demethylmenaquinone methyltransferase</fullName>
        <ecNumber evidence="5">2.1.1.163</ecNumber>
    </recommendedName>
</protein>
<reference evidence="6 7" key="1">
    <citation type="submission" date="2019-02" db="EMBL/GenBank/DDBJ databases">
        <title>Deep-cultivation of Planctomycetes and their phenomic and genomic characterization uncovers novel biology.</title>
        <authorList>
            <person name="Wiegand S."/>
            <person name="Jogler M."/>
            <person name="Boedeker C."/>
            <person name="Pinto D."/>
            <person name="Vollmers J."/>
            <person name="Rivas-Marin E."/>
            <person name="Kohn T."/>
            <person name="Peeters S.H."/>
            <person name="Heuer A."/>
            <person name="Rast P."/>
            <person name="Oberbeckmann S."/>
            <person name="Bunk B."/>
            <person name="Jeske O."/>
            <person name="Meyerdierks A."/>
            <person name="Storesund J.E."/>
            <person name="Kallscheuer N."/>
            <person name="Luecker S."/>
            <person name="Lage O.M."/>
            <person name="Pohl T."/>
            <person name="Merkel B.J."/>
            <person name="Hornburger P."/>
            <person name="Mueller R.-W."/>
            <person name="Bruemmer F."/>
            <person name="Labrenz M."/>
            <person name="Spormann A.M."/>
            <person name="Op den Camp H."/>
            <person name="Overmann J."/>
            <person name="Amann R."/>
            <person name="Jetten M.S.M."/>
            <person name="Mascher T."/>
            <person name="Medema M.H."/>
            <person name="Devos D.P."/>
            <person name="Kaster A.-K."/>
            <person name="Ovreas L."/>
            <person name="Rohde M."/>
            <person name="Galperin M.Y."/>
            <person name="Jogler C."/>
        </authorList>
    </citation>
    <scope>NUCLEOTIDE SEQUENCE [LARGE SCALE GENOMIC DNA]</scope>
    <source>
        <strain evidence="6 7">Q31a</strain>
    </source>
</reference>
<dbReference type="InterPro" id="IPR029063">
    <property type="entry name" value="SAM-dependent_MTases_sf"/>
</dbReference>
<dbReference type="AlphaFoldDB" id="A0A518G213"/>
<dbReference type="GO" id="GO:0043770">
    <property type="term" value="F:demethylmenaquinone methyltransferase activity"/>
    <property type="evidence" value="ECO:0007669"/>
    <property type="project" value="UniProtKB-UniRule"/>
</dbReference>
<dbReference type="PANTHER" id="PTHR43591:SF24">
    <property type="entry name" value="2-METHOXY-6-POLYPRENYL-1,4-BENZOQUINOL METHYLASE, MITOCHONDRIAL"/>
    <property type="match status" value="1"/>
</dbReference>
<dbReference type="PROSITE" id="PS51608">
    <property type="entry name" value="SAM_MT_UBIE"/>
    <property type="match status" value="1"/>
</dbReference>